<keyword evidence="7 11" id="KW-0274">FAD</keyword>
<reference evidence="14 15" key="1">
    <citation type="submission" date="2016-12" db="EMBL/GenBank/DDBJ databases">
        <title>Draft genome sequences of strains Salinicola socius SMB35, Salinicola sp. MH3R3-1 and Chromohalobacter sp. SMB17 from the Verkhnekamsk potash mining region of Russia.</title>
        <authorList>
            <person name="Mavrodi D.V."/>
            <person name="Olsson B.E."/>
            <person name="Korsakova E.S."/>
            <person name="Pyankova A."/>
            <person name="Mavrodi O.V."/>
            <person name="Plotnikova E.G."/>
        </authorList>
    </citation>
    <scope>NUCLEOTIDE SEQUENCE [LARGE SCALE GENOMIC DNA]</scope>
    <source>
        <strain evidence="14 15">SMB35</strain>
    </source>
</reference>
<keyword evidence="4 11" id="KW-0285">Flavoprotein</keyword>
<dbReference type="InterPro" id="IPR024932">
    <property type="entry name" value="ApbE"/>
</dbReference>
<keyword evidence="8 11" id="KW-0460">Magnesium</keyword>
<dbReference type="Gene3D" id="3.10.520.10">
    <property type="entry name" value="ApbE-like domains"/>
    <property type="match status" value="1"/>
</dbReference>
<evidence type="ECO:0000256" key="1">
    <source>
        <dbReference type="ARBA" id="ARBA00008282"/>
    </source>
</evidence>
<evidence type="ECO:0000256" key="8">
    <source>
        <dbReference type="ARBA" id="ARBA00022842"/>
    </source>
</evidence>
<dbReference type="GO" id="GO:0046872">
    <property type="term" value="F:metal ion binding"/>
    <property type="evidence" value="ECO:0007669"/>
    <property type="project" value="UniProtKB-UniRule"/>
</dbReference>
<evidence type="ECO:0000256" key="11">
    <source>
        <dbReference type="PIRNR" id="PIRNR006268"/>
    </source>
</evidence>
<evidence type="ECO:0000256" key="9">
    <source>
        <dbReference type="ARBA" id="ARBA00031306"/>
    </source>
</evidence>
<evidence type="ECO:0000256" key="3">
    <source>
        <dbReference type="ARBA" id="ARBA00016337"/>
    </source>
</evidence>
<dbReference type="GO" id="GO:0005886">
    <property type="term" value="C:plasma membrane"/>
    <property type="evidence" value="ECO:0007669"/>
    <property type="project" value="UniProtKB-SubCell"/>
</dbReference>
<evidence type="ECO:0000256" key="5">
    <source>
        <dbReference type="ARBA" id="ARBA00022679"/>
    </source>
</evidence>
<dbReference type="PROSITE" id="PS51257">
    <property type="entry name" value="PROKAR_LIPOPROTEIN"/>
    <property type="match status" value="1"/>
</dbReference>
<comment type="catalytic activity">
    <reaction evidence="10 11 13">
        <text>L-threonyl-[protein] + FAD = FMN-L-threonyl-[protein] + AMP + H(+)</text>
        <dbReference type="Rhea" id="RHEA:36847"/>
        <dbReference type="Rhea" id="RHEA-COMP:11060"/>
        <dbReference type="Rhea" id="RHEA-COMP:11061"/>
        <dbReference type="ChEBI" id="CHEBI:15378"/>
        <dbReference type="ChEBI" id="CHEBI:30013"/>
        <dbReference type="ChEBI" id="CHEBI:57692"/>
        <dbReference type="ChEBI" id="CHEBI:74257"/>
        <dbReference type="ChEBI" id="CHEBI:456215"/>
        <dbReference type="EC" id="2.7.1.180"/>
    </reaction>
</comment>
<dbReference type="GO" id="GO:0016740">
    <property type="term" value="F:transferase activity"/>
    <property type="evidence" value="ECO:0007669"/>
    <property type="project" value="UniProtKB-UniRule"/>
</dbReference>
<organism evidence="14 15">
    <name type="scientific">Salinicola socius</name>
    <dbReference type="NCBI Taxonomy" id="404433"/>
    <lineage>
        <taxon>Bacteria</taxon>
        <taxon>Pseudomonadati</taxon>
        <taxon>Pseudomonadota</taxon>
        <taxon>Gammaproteobacteria</taxon>
        <taxon>Oceanospirillales</taxon>
        <taxon>Halomonadaceae</taxon>
        <taxon>Salinicola</taxon>
    </lineage>
</organism>
<keyword evidence="13" id="KW-0472">Membrane</keyword>
<name>A0A1Q8SMR2_9GAMM</name>
<keyword evidence="13" id="KW-0997">Cell inner membrane</keyword>
<comment type="function">
    <text evidence="13">Flavin transferase that catalyzes the transfer of the FMN moiety of FAD and its covalent binding to the hydroxyl group of a threonine residue in a target flavoprotein.</text>
</comment>
<comment type="subcellular location">
    <subcellularLocation>
        <location evidence="13">Cell inner membrane</location>
        <topology evidence="13">Lipid-anchor</topology>
        <orientation evidence="13">Periplasmic side</orientation>
    </subcellularLocation>
</comment>
<feature type="binding site" evidence="12">
    <location>
        <position position="289"/>
    </location>
    <ligand>
        <name>Mg(2+)</name>
        <dbReference type="ChEBI" id="CHEBI:18420"/>
    </ligand>
</feature>
<comment type="caution">
    <text evidence="14">The sequence shown here is derived from an EMBL/GenBank/DDBJ whole genome shotgun (WGS) entry which is preliminary data.</text>
</comment>
<evidence type="ECO:0000313" key="15">
    <source>
        <dbReference type="Proteomes" id="UP000186878"/>
    </source>
</evidence>
<dbReference type="PANTHER" id="PTHR30040:SF2">
    <property type="entry name" value="FAD:PROTEIN FMN TRANSFERASE"/>
    <property type="match status" value="1"/>
</dbReference>
<dbReference type="PIRSF" id="PIRSF006268">
    <property type="entry name" value="ApbE"/>
    <property type="match status" value="1"/>
</dbReference>
<dbReference type="Pfam" id="PF02424">
    <property type="entry name" value="ApbE"/>
    <property type="match status" value="1"/>
</dbReference>
<keyword evidence="15" id="KW-1185">Reference proteome</keyword>
<evidence type="ECO:0000256" key="12">
    <source>
        <dbReference type="PIRSR" id="PIRSR006268-2"/>
    </source>
</evidence>
<sequence length="343" mass="38109">MRCFHAVVLTFVLIVIGGCSRPPDIQKYQGDAEGTSFHISWWTEGDVDGDRVKQAFDQALEQIGLWISNYRDDSLIARFNRSRSTDWQDLPPEVTQLLAIARTVHRDSRGCYDPTIAPLFDLWGFRADEFQPPDRQQIDATLAETGYDHVTLDEGGSRIRKTLPALSIDMSSIGEGYTLWRLQRVLENAGVHDYLIEFGGDTLIKGHKPDGSRWKVAIARPSPGNLAVQKVLEITGEDGVSINTSGTYHHFFDAQGHRYSHILDARTGSPVSHDLVSASVIGSDPRVGDAWATAMLCLGQQAGMQVARQQHLAVLFIREDRNGKLIESRSPALVESGLVKEMK</sequence>
<evidence type="ECO:0000313" key="14">
    <source>
        <dbReference type="EMBL" id="OLO02666.1"/>
    </source>
</evidence>
<dbReference type="AlphaFoldDB" id="A0A1Q8SMR2"/>
<dbReference type="RefSeq" id="WP_075571631.1">
    <property type="nucleotide sequence ID" value="NZ_MSDO01000043.1"/>
</dbReference>
<evidence type="ECO:0000256" key="2">
    <source>
        <dbReference type="ARBA" id="ARBA00011955"/>
    </source>
</evidence>
<comment type="similarity">
    <text evidence="1 11 13">Belongs to the ApbE family.</text>
</comment>
<accession>A0A1Q8SMR2</accession>
<keyword evidence="6 11" id="KW-0479">Metal-binding</keyword>
<proteinExistence type="inferred from homology"/>
<feature type="binding site" evidence="12">
    <location>
        <position position="172"/>
    </location>
    <ligand>
        <name>Mg(2+)</name>
        <dbReference type="ChEBI" id="CHEBI:18420"/>
    </ligand>
</feature>
<evidence type="ECO:0000256" key="4">
    <source>
        <dbReference type="ARBA" id="ARBA00022630"/>
    </source>
</evidence>
<dbReference type="PANTHER" id="PTHR30040">
    <property type="entry name" value="THIAMINE BIOSYNTHESIS LIPOPROTEIN APBE"/>
    <property type="match status" value="1"/>
</dbReference>
<evidence type="ECO:0000256" key="6">
    <source>
        <dbReference type="ARBA" id="ARBA00022723"/>
    </source>
</evidence>
<keyword evidence="13" id="KW-0449">Lipoprotein</keyword>
<dbReference type="SUPFAM" id="SSF143631">
    <property type="entry name" value="ApbE-like"/>
    <property type="match status" value="1"/>
</dbReference>
<dbReference type="InterPro" id="IPR003374">
    <property type="entry name" value="ApbE-like_sf"/>
</dbReference>
<feature type="binding site" evidence="12">
    <location>
        <position position="293"/>
    </location>
    <ligand>
        <name>Mg(2+)</name>
        <dbReference type="ChEBI" id="CHEBI:18420"/>
    </ligand>
</feature>
<evidence type="ECO:0000256" key="13">
    <source>
        <dbReference type="RuleBase" id="RU363002"/>
    </source>
</evidence>
<evidence type="ECO:0000256" key="10">
    <source>
        <dbReference type="ARBA" id="ARBA00048540"/>
    </source>
</evidence>
<dbReference type="Proteomes" id="UP000186878">
    <property type="component" value="Unassembled WGS sequence"/>
</dbReference>
<gene>
    <name evidence="14" type="ORF">BTW07_18460</name>
</gene>
<dbReference type="EMBL" id="MSDO01000043">
    <property type="protein sequence ID" value="OLO02666.1"/>
    <property type="molecule type" value="Genomic_DNA"/>
</dbReference>
<dbReference type="OrthoDB" id="9778595at2"/>
<dbReference type="EC" id="2.7.1.180" evidence="2 11"/>
<comment type="cofactor">
    <cofactor evidence="12">
        <name>Mg(2+)</name>
        <dbReference type="ChEBI" id="CHEBI:18420"/>
    </cofactor>
    <cofactor evidence="12">
        <name>Mn(2+)</name>
        <dbReference type="ChEBI" id="CHEBI:29035"/>
    </cofactor>
    <text evidence="12">Magnesium. Can also use manganese.</text>
</comment>
<keyword evidence="5 11" id="KW-0808">Transferase</keyword>
<evidence type="ECO:0000256" key="7">
    <source>
        <dbReference type="ARBA" id="ARBA00022827"/>
    </source>
</evidence>
<dbReference type="STRING" id="404433.BTW07_18460"/>
<keyword evidence="13" id="KW-1003">Cell membrane</keyword>
<protein>
    <recommendedName>
        <fullName evidence="3 11">FAD:protein FMN transferase</fullName>
        <ecNumber evidence="2 11">2.7.1.180</ecNumber>
    </recommendedName>
    <alternativeName>
        <fullName evidence="9 11">Flavin transferase</fullName>
    </alternativeName>
</protein>